<dbReference type="Proteomes" id="UP001227192">
    <property type="component" value="Unassembled WGS sequence"/>
</dbReference>
<reference evidence="1" key="1">
    <citation type="submission" date="2015-06" db="EMBL/GenBank/DDBJ databases">
        <authorList>
            <person name="Nguyen H."/>
        </authorList>
    </citation>
    <scope>NUCLEOTIDE SEQUENCE</scope>
    <source>
        <strain evidence="1">DAOM 180753</strain>
    </source>
</reference>
<dbReference type="EMBL" id="LACB01000056">
    <property type="protein sequence ID" value="KAJ9490471.1"/>
    <property type="molecule type" value="Genomic_DNA"/>
</dbReference>
<proteinExistence type="predicted"/>
<accession>A0AAI9TNH1</accession>
<reference evidence="1" key="2">
    <citation type="journal article" date="2016" name="Fungal Biol.">
        <title>Ochratoxin A production by Penicillium thymicola.</title>
        <authorList>
            <person name="Nguyen H.D.T."/>
            <person name="McMullin D.R."/>
            <person name="Ponomareva E."/>
            <person name="Riley R."/>
            <person name="Pomraning K.R."/>
            <person name="Baker S.E."/>
            <person name="Seifert K.A."/>
        </authorList>
    </citation>
    <scope>NUCLEOTIDE SEQUENCE</scope>
    <source>
        <strain evidence="1">DAOM 180753</strain>
    </source>
</reference>
<sequence>MLCGVKFGHSKPQDLPRWNAHSTCQWLDDFEDPKTTRPHIKLLTLTGAKARENELLHGELAPIANVLYCRLEQPEFEDTSLFPVLVISLFGPRHGRLLQAKFDNSGTLLVRSSPVYNFIGSDEKIKLFVRYNNCKPRDGPEIEPVLVDE</sequence>
<organism evidence="1 2">
    <name type="scientific">Penicillium thymicola</name>
    <dbReference type="NCBI Taxonomy" id="293382"/>
    <lineage>
        <taxon>Eukaryota</taxon>
        <taxon>Fungi</taxon>
        <taxon>Dikarya</taxon>
        <taxon>Ascomycota</taxon>
        <taxon>Pezizomycotina</taxon>
        <taxon>Eurotiomycetes</taxon>
        <taxon>Eurotiomycetidae</taxon>
        <taxon>Eurotiales</taxon>
        <taxon>Aspergillaceae</taxon>
        <taxon>Penicillium</taxon>
    </lineage>
</organism>
<evidence type="ECO:0000313" key="2">
    <source>
        <dbReference type="Proteomes" id="UP001227192"/>
    </source>
</evidence>
<keyword evidence="2" id="KW-1185">Reference proteome</keyword>
<comment type="caution">
    <text evidence="1">The sequence shown here is derived from an EMBL/GenBank/DDBJ whole genome shotgun (WGS) entry which is preliminary data.</text>
</comment>
<gene>
    <name evidence="1" type="ORF">VN97_g2815</name>
</gene>
<protein>
    <submittedName>
        <fullName evidence="1">Uncharacterized protein</fullName>
    </submittedName>
</protein>
<name>A0AAI9TNH1_PENTH</name>
<dbReference type="AlphaFoldDB" id="A0AAI9TNH1"/>
<evidence type="ECO:0000313" key="1">
    <source>
        <dbReference type="EMBL" id="KAJ9490471.1"/>
    </source>
</evidence>